<dbReference type="InterPro" id="IPR012947">
    <property type="entry name" value="tRNA_SAD"/>
</dbReference>
<dbReference type="SUPFAM" id="SSF55186">
    <property type="entry name" value="ThrRS/AlaRS common domain"/>
    <property type="match status" value="1"/>
</dbReference>
<evidence type="ECO:0000313" key="16">
    <source>
        <dbReference type="EMBL" id="GIH63009.1"/>
    </source>
</evidence>
<keyword evidence="17" id="KW-1185">Reference proteome</keyword>
<keyword evidence="5 13" id="KW-0479">Metal-binding</keyword>
<evidence type="ECO:0000256" key="6">
    <source>
        <dbReference type="ARBA" id="ARBA00022741"/>
    </source>
</evidence>
<dbReference type="PANTHER" id="PTHR11451">
    <property type="entry name" value="THREONINE-TRNA LIGASE"/>
    <property type="match status" value="1"/>
</dbReference>
<dbReference type="HAMAP" id="MF_00184">
    <property type="entry name" value="Thr_tRNA_synth"/>
    <property type="match status" value="1"/>
</dbReference>
<evidence type="ECO:0000313" key="17">
    <source>
        <dbReference type="Proteomes" id="UP000660454"/>
    </source>
</evidence>
<keyword evidence="4 13" id="KW-0436">Ligase</keyword>
<dbReference type="GO" id="GO:0016874">
    <property type="term" value="F:ligase activity"/>
    <property type="evidence" value="ECO:0007669"/>
    <property type="project" value="UniProtKB-KW"/>
</dbReference>
<evidence type="ECO:0000256" key="9">
    <source>
        <dbReference type="ARBA" id="ARBA00022884"/>
    </source>
</evidence>
<keyword evidence="11 13" id="KW-0030">Aminoacyl-tRNA synthetase</keyword>
<keyword evidence="6 13" id="KW-0547">Nucleotide-binding</keyword>
<comment type="catalytic activity">
    <reaction evidence="12 13">
        <text>tRNA(Thr) + L-threonine + ATP = L-threonyl-tRNA(Thr) + AMP + diphosphate + H(+)</text>
        <dbReference type="Rhea" id="RHEA:24624"/>
        <dbReference type="Rhea" id="RHEA-COMP:9670"/>
        <dbReference type="Rhea" id="RHEA-COMP:9704"/>
        <dbReference type="ChEBI" id="CHEBI:15378"/>
        <dbReference type="ChEBI" id="CHEBI:30616"/>
        <dbReference type="ChEBI" id="CHEBI:33019"/>
        <dbReference type="ChEBI" id="CHEBI:57926"/>
        <dbReference type="ChEBI" id="CHEBI:78442"/>
        <dbReference type="ChEBI" id="CHEBI:78534"/>
        <dbReference type="ChEBI" id="CHEBI:456215"/>
        <dbReference type="EC" id="6.1.1.3"/>
    </reaction>
</comment>
<evidence type="ECO:0000256" key="5">
    <source>
        <dbReference type="ARBA" id="ARBA00022723"/>
    </source>
</evidence>
<feature type="binding site" evidence="13">
    <location>
        <position position="353"/>
    </location>
    <ligand>
        <name>Zn(2+)</name>
        <dbReference type="ChEBI" id="CHEBI:29105"/>
        <note>catalytic</note>
    </ligand>
</feature>
<dbReference type="Pfam" id="PF03129">
    <property type="entry name" value="HGTP_anticodon"/>
    <property type="match status" value="1"/>
</dbReference>
<comment type="subunit">
    <text evidence="13">Homodimer.</text>
</comment>
<evidence type="ECO:0000256" key="10">
    <source>
        <dbReference type="ARBA" id="ARBA00022917"/>
    </source>
</evidence>
<keyword evidence="3 13" id="KW-0820">tRNA-binding</keyword>
<evidence type="ECO:0000256" key="4">
    <source>
        <dbReference type="ARBA" id="ARBA00022598"/>
    </source>
</evidence>
<dbReference type="Gene3D" id="3.40.50.800">
    <property type="entry name" value="Anticodon-binding domain"/>
    <property type="match status" value="1"/>
</dbReference>
<evidence type="ECO:0000256" key="11">
    <source>
        <dbReference type="ARBA" id="ARBA00023146"/>
    </source>
</evidence>
<comment type="subcellular location">
    <subcellularLocation>
        <location evidence="13">Cytoplasm</location>
    </subcellularLocation>
</comment>
<sequence>MSAALEIRITLAGAERVVAAGTTAGEALGADGRSVIAARINGELRDLATEVAEGDVVEPVAIDSPDGRAILRHSTAHVMAQAVQEIFPEARLGIGPPVENGFYYDFDVREPFTPDDLKRIEKRMREIVKQGQTFRRRPVGDDEAREELAAEPYKLELIGLKGGAAESAEGASVEVGGGQLTIYDNLDPKTGELCWKDLCRGPHLPSTRVIPAFKLMRSGGAYWRGSEKNPQLQRIYGTAWESREKQDEYLKFLEEAEKRDHRKLGAELDLFSFPDELGSGLPVFHPKGGVIRRVMEDYSRRRHEEAGYSFVNTPHITKDNLYKISGHLDWYADGMFPPMELEGARYYLKPMNCPMHNLIFRARGRSYRELPLRLFEFGTVYRYEKSGVVHGLTRVRGLTQDDAHIYCTREQMRDELTSLLRFVLDLLRDYGLEDFYLELSTKDPEKYVGTDETWEEATQTLREVAESEKLELVLDPGGAAFYGPKISVQARDAIGRSWQMSTIQLDFNLPERFGLEYQAPDGTRQRPVMIHRALFGSIERFFGVLVEHYAGAFPAWLAPVQVVGIPIADAHVPYLQDVAKRLREHGIRVEVDESDDRMQKKIRNAQKAKVPYMLLAGDDDIAAGAVSFRYRNGEQKNGVPIDEAIDEIVDAVRRRIQV</sequence>
<keyword evidence="7 13" id="KW-0862">Zinc</keyword>
<dbReference type="Pfam" id="PF07973">
    <property type="entry name" value="tRNA_SAD"/>
    <property type="match status" value="1"/>
</dbReference>
<dbReference type="PANTHER" id="PTHR11451:SF44">
    <property type="entry name" value="THREONINE--TRNA LIGASE, CHLOROPLASTIC_MITOCHONDRIAL 2"/>
    <property type="match status" value="1"/>
</dbReference>
<evidence type="ECO:0000256" key="1">
    <source>
        <dbReference type="ARBA" id="ARBA00008226"/>
    </source>
</evidence>
<comment type="caution">
    <text evidence="13">Lacks conserved residue(s) required for the propagation of feature annotation.</text>
</comment>
<dbReference type="PROSITE" id="PS50862">
    <property type="entry name" value="AA_TRNA_LIGASE_II"/>
    <property type="match status" value="1"/>
</dbReference>
<comment type="caution">
    <text evidence="16">The sequence shown here is derived from an EMBL/GenBank/DDBJ whole genome shotgun (WGS) entry which is preliminary data.</text>
</comment>
<reference evidence="16 17" key="1">
    <citation type="submission" date="2021-01" db="EMBL/GenBank/DDBJ databases">
        <title>Whole genome shotgun sequence of Microbispora siamensis NBRC 104113.</title>
        <authorList>
            <person name="Komaki H."/>
            <person name="Tamura T."/>
        </authorList>
    </citation>
    <scope>NUCLEOTIDE SEQUENCE [LARGE SCALE GENOMIC DNA]</scope>
    <source>
        <strain evidence="16 17">NBRC 104113</strain>
    </source>
</reference>
<dbReference type="SMART" id="SM00863">
    <property type="entry name" value="tRNA_SAD"/>
    <property type="match status" value="1"/>
</dbReference>
<keyword evidence="9 13" id="KW-0694">RNA-binding</keyword>
<evidence type="ECO:0000256" key="2">
    <source>
        <dbReference type="ARBA" id="ARBA00022490"/>
    </source>
</evidence>
<dbReference type="CDD" id="cd01667">
    <property type="entry name" value="TGS_ThrRS"/>
    <property type="match status" value="1"/>
</dbReference>
<feature type="domain" description="TGS" evidence="15">
    <location>
        <begin position="3"/>
        <end position="61"/>
    </location>
</feature>
<dbReference type="Gene3D" id="3.30.930.10">
    <property type="entry name" value="Bira Bifunctional Protein, Domain 2"/>
    <property type="match status" value="1"/>
</dbReference>
<comment type="cofactor">
    <cofactor evidence="13">
        <name>Zn(2+)</name>
        <dbReference type="ChEBI" id="CHEBI:29105"/>
    </cofactor>
    <text evidence="13">Binds 1 zinc ion per subunit.</text>
</comment>
<keyword evidence="2 13" id="KW-0963">Cytoplasm</keyword>
<accession>A0ABQ4GNK1</accession>
<dbReference type="Gene3D" id="3.30.980.10">
    <property type="entry name" value="Threonyl-trna Synthetase, Chain A, domain 2"/>
    <property type="match status" value="1"/>
</dbReference>
<dbReference type="Gene3D" id="3.30.54.20">
    <property type="match status" value="1"/>
</dbReference>
<evidence type="ECO:0000256" key="12">
    <source>
        <dbReference type="ARBA" id="ARBA00049515"/>
    </source>
</evidence>
<gene>
    <name evidence="13 16" type="primary">thrS</name>
    <name evidence="16" type="ORF">Msi02_38260</name>
</gene>
<comment type="similarity">
    <text evidence="1 13">Belongs to the class-II aminoacyl-tRNA synthetase family.</text>
</comment>
<keyword evidence="8 13" id="KW-0067">ATP-binding</keyword>
<keyword evidence="10 13" id="KW-0648">Protein biosynthesis</keyword>
<evidence type="ECO:0000259" key="14">
    <source>
        <dbReference type="PROSITE" id="PS50862"/>
    </source>
</evidence>
<dbReference type="InterPro" id="IPR033728">
    <property type="entry name" value="ThrRS_core"/>
</dbReference>
<organism evidence="16 17">
    <name type="scientific">Microbispora siamensis</name>
    <dbReference type="NCBI Taxonomy" id="564413"/>
    <lineage>
        <taxon>Bacteria</taxon>
        <taxon>Bacillati</taxon>
        <taxon>Actinomycetota</taxon>
        <taxon>Actinomycetes</taxon>
        <taxon>Streptosporangiales</taxon>
        <taxon>Streptosporangiaceae</taxon>
        <taxon>Microbispora</taxon>
    </lineage>
</organism>
<dbReference type="EMBL" id="BOOF01000020">
    <property type="protein sequence ID" value="GIH63009.1"/>
    <property type="molecule type" value="Genomic_DNA"/>
</dbReference>
<proteinExistence type="inferred from homology"/>
<dbReference type="InterPro" id="IPR002314">
    <property type="entry name" value="aa-tRNA-synt_IIb"/>
</dbReference>
<dbReference type="InterPro" id="IPR002320">
    <property type="entry name" value="Thr-tRNA-ligase_IIa"/>
</dbReference>
<dbReference type="Proteomes" id="UP000660454">
    <property type="component" value="Unassembled WGS sequence"/>
</dbReference>
<dbReference type="SUPFAM" id="SSF52954">
    <property type="entry name" value="Class II aaRS ABD-related"/>
    <property type="match status" value="1"/>
</dbReference>
<dbReference type="SUPFAM" id="SSF55681">
    <property type="entry name" value="Class II aaRS and biotin synthetases"/>
    <property type="match status" value="1"/>
</dbReference>
<dbReference type="RefSeq" id="WP_079316503.1">
    <property type="nucleotide sequence ID" value="NZ_BOOF01000020.1"/>
</dbReference>
<evidence type="ECO:0000256" key="8">
    <source>
        <dbReference type="ARBA" id="ARBA00022840"/>
    </source>
</evidence>
<evidence type="ECO:0000256" key="3">
    <source>
        <dbReference type="ARBA" id="ARBA00022555"/>
    </source>
</evidence>
<dbReference type="Pfam" id="PF00587">
    <property type="entry name" value="tRNA-synt_2b"/>
    <property type="match status" value="1"/>
</dbReference>
<feature type="domain" description="Aminoacyl-transfer RNA synthetases class-II family profile" evidence="14">
    <location>
        <begin position="291"/>
        <end position="554"/>
    </location>
</feature>
<dbReference type="PRINTS" id="PR01047">
    <property type="entry name" value="TRNASYNTHTHR"/>
</dbReference>
<dbReference type="InterPro" id="IPR004154">
    <property type="entry name" value="Anticodon-bd"/>
</dbReference>
<name>A0ABQ4GNK1_9ACTN</name>
<protein>
    <recommendedName>
        <fullName evidence="13">Threonine--tRNA ligase</fullName>
        <ecNumber evidence="13">6.1.1.3</ecNumber>
    </recommendedName>
    <alternativeName>
        <fullName evidence="13">Threonyl-tRNA synthetase</fullName>
        <shortName evidence="13">ThrRS</shortName>
    </alternativeName>
</protein>
<evidence type="ECO:0000256" key="7">
    <source>
        <dbReference type="ARBA" id="ARBA00022833"/>
    </source>
</evidence>
<dbReference type="NCBIfam" id="TIGR00418">
    <property type="entry name" value="thrS"/>
    <property type="match status" value="1"/>
</dbReference>
<dbReference type="InterPro" id="IPR047246">
    <property type="entry name" value="ThrRS_anticodon"/>
</dbReference>
<evidence type="ECO:0000256" key="13">
    <source>
        <dbReference type="HAMAP-Rule" id="MF_00184"/>
    </source>
</evidence>
<dbReference type="InterPro" id="IPR036621">
    <property type="entry name" value="Anticodon-bd_dom_sf"/>
</dbReference>
<dbReference type="PROSITE" id="PS51880">
    <property type="entry name" value="TGS"/>
    <property type="match status" value="1"/>
</dbReference>
<feature type="binding site" evidence="13">
    <location>
        <position position="404"/>
    </location>
    <ligand>
        <name>Zn(2+)</name>
        <dbReference type="ChEBI" id="CHEBI:29105"/>
        <note>catalytic</note>
    </ligand>
</feature>
<dbReference type="InterPro" id="IPR006195">
    <property type="entry name" value="aa-tRNA-synth_II"/>
</dbReference>
<dbReference type="InterPro" id="IPR004095">
    <property type="entry name" value="TGS"/>
</dbReference>
<feature type="binding site" evidence="13">
    <location>
        <position position="531"/>
    </location>
    <ligand>
        <name>Zn(2+)</name>
        <dbReference type="ChEBI" id="CHEBI:29105"/>
        <note>catalytic</note>
    </ligand>
</feature>
<dbReference type="CDD" id="cd00860">
    <property type="entry name" value="ThrRS_anticodon"/>
    <property type="match status" value="1"/>
</dbReference>
<dbReference type="EC" id="6.1.1.3" evidence="13"/>
<dbReference type="InterPro" id="IPR045864">
    <property type="entry name" value="aa-tRNA-synth_II/BPL/LPL"/>
</dbReference>
<evidence type="ECO:0000259" key="15">
    <source>
        <dbReference type="PROSITE" id="PS51880"/>
    </source>
</evidence>
<dbReference type="InterPro" id="IPR018163">
    <property type="entry name" value="Thr/Ala-tRNA-synth_IIc_edit"/>
</dbReference>
<dbReference type="CDD" id="cd00771">
    <property type="entry name" value="ThrRS_core"/>
    <property type="match status" value="1"/>
</dbReference>